<dbReference type="EMBL" id="JAXCLA010000012">
    <property type="protein sequence ID" value="MDY0748974.1"/>
    <property type="molecule type" value="Genomic_DNA"/>
</dbReference>
<proteinExistence type="predicted"/>
<evidence type="ECO:0000256" key="5">
    <source>
        <dbReference type="ARBA" id="ARBA00022801"/>
    </source>
</evidence>
<keyword evidence="5" id="KW-0378">Hydrolase</keyword>
<dbReference type="InterPro" id="IPR000100">
    <property type="entry name" value="RNase_P"/>
</dbReference>
<comment type="caution">
    <text evidence="7">The sequence shown here is derived from an EMBL/GenBank/DDBJ whole genome shotgun (WGS) entry which is preliminary data.</text>
</comment>
<evidence type="ECO:0000256" key="1">
    <source>
        <dbReference type="ARBA" id="ARBA00002663"/>
    </source>
</evidence>
<dbReference type="Pfam" id="PF00825">
    <property type="entry name" value="Ribonuclease_P"/>
    <property type="match status" value="1"/>
</dbReference>
<dbReference type="Gene3D" id="3.30.230.10">
    <property type="match status" value="1"/>
</dbReference>
<dbReference type="PROSITE" id="PS00648">
    <property type="entry name" value="RIBONUCLEASE_P"/>
    <property type="match status" value="1"/>
</dbReference>
<reference evidence="7 8" key="1">
    <citation type="submission" date="2023-11" db="EMBL/GenBank/DDBJ databases">
        <title>Paucibacter sp. nov., isolated from fresh soil in Korea.</title>
        <authorList>
            <person name="Le N.T.T."/>
        </authorList>
    </citation>
    <scope>NUCLEOTIDE SEQUENCE [LARGE SCALE GENOMIC DNA]</scope>
    <source>
        <strain evidence="7 8">R3-3</strain>
    </source>
</reference>
<dbReference type="InterPro" id="IPR020539">
    <property type="entry name" value="RNase_P_CS"/>
</dbReference>
<dbReference type="PANTHER" id="PTHR33992:SF1">
    <property type="entry name" value="RIBONUCLEASE P PROTEIN COMPONENT"/>
    <property type="match status" value="1"/>
</dbReference>
<keyword evidence="8" id="KW-1185">Reference proteome</keyword>
<dbReference type="InterPro" id="IPR014721">
    <property type="entry name" value="Ribsml_uS5_D2-typ_fold_subgr"/>
</dbReference>
<evidence type="ECO:0000313" key="7">
    <source>
        <dbReference type="EMBL" id="MDY0748974.1"/>
    </source>
</evidence>
<organism evidence="7 8">
    <name type="scientific">Roseateles agri</name>
    <dbReference type="NCBI Taxonomy" id="3098619"/>
    <lineage>
        <taxon>Bacteria</taxon>
        <taxon>Pseudomonadati</taxon>
        <taxon>Pseudomonadota</taxon>
        <taxon>Betaproteobacteria</taxon>
        <taxon>Burkholderiales</taxon>
        <taxon>Sphaerotilaceae</taxon>
        <taxon>Roseateles</taxon>
    </lineage>
</organism>
<comment type="function">
    <text evidence="1">RNaseP catalyzes the removal of the 5'-leader sequence from pre-tRNA to produce the mature 5'-terminus. It can also cleave other RNA substrates such as 4.5S RNA. The protein component plays an auxiliary but essential role in vivo by binding to the 5'-leader sequence and broadening the substrate specificity of the ribozyme.</text>
</comment>
<keyword evidence="3" id="KW-0540">Nuclease</keyword>
<gene>
    <name evidence="7" type="ORF">SNE35_31035</name>
</gene>
<sequence length="166" mass="18023">MIGRIVRSADFERVLGKPSRARSPHFAVHHLAACPSQPAKPRQRLSTDSVELSTADVQAVHIAVDEILPEGCWLGAVVPKRHAKRAVTRNLMKRQIRQAFNQACAGGDAQPSLPPGLWVVRLRSPFDRKLFPSASSEALQTAVRDELAQLVRRVLPRAAASAAAGS</sequence>
<dbReference type="Proteomes" id="UP001285263">
    <property type="component" value="Unassembled WGS sequence"/>
</dbReference>
<dbReference type="SUPFAM" id="SSF54211">
    <property type="entry name" value="Ribosomal protein S5 domain 2-like"/>
    <property type="match status" value="1"/>
</dbReference>
<evidence type="ECO:0000313" key="8">
    <source>
        <dbReference type="Proteomes" id="UP001285263"/>
    </source>
</evidence>
<keyword evidence="2" id="KW-0819">tRNA processing</keyword>
<evidence type="ECO:0000256" key="6">
    <source>
        <dbReference type="ARBA" id="ARBA00022884"/>
    </source>
</evidence>
<name>A0ABU5DS82_9BURK</name>
<evidence type="ECO:0000256" key="4">
    <source>
        <dbReference type="ARBA" id="ARBA00022759"/>
    </source>
</evidence>
<dbReference type="PANTHER" id="PTHR33992">
    <property type="entry name" value="RIBONUCLEASE P PROTEIN COMPONENT"/>
    <property type="match status" value="1"/>
</dbReference>
<keyword evidence="4" id="KW-0255">Endonuclease</keyword>
<keyword evidence="6" id="KW-0694">RNA-binding</keyword>
<evidence type="ECO:0000256" key="3">
    <source>
        <dbReference type="ARBA" id="ARBA00022722"/>
    </source>
</evidence>
<accession>A0ABU5DS82</accession>
<evidence type="ECO:0000256" key="2">
    <source>
        <dbReference type="ARBA" id="ARBA00022694"/>
    </source>
</evidence>
<dbReference type="RefSeq" id="WP_320426941.1">
    <property type="nucleotide sequence ID" value="NZ_JAXCLA010000012.1"/>
</dbReference>
<protein>
    <submittedName>
        <fullName evidence="7">Ribonuclease P protein component</fullName>
    </submittedName>
</protein>
<dbReference type="InterPro" id="IPR020568">
    <property type="entry name" value="Ribosomal_Su5_D2-typ_SF"/>
</dbReference>